<feature type="compositionally biased region" description="Polar residues" evidence="13">
    <location>
        <begin position="501"/>
        <end position="517"/>
    </location>
</feature>
<comment type="subcellular location">
    <subcellularLocation>
        <location evidence="1">Cytoplasm</location>
        <location evidence="1">Cytoskeleton</location>
        <location evidence="1">Flagellum axoneme</location>
    </subcellularLocation>
    <subcellularLocation>
        <location evidence="8">Cytoplasm</location>
        <location evidence="8">Cytoskeleton</location>
        <location evidence="8">Flagellum basal body</location>
    </subcellularLocation>
</comment>
<dbReference type="Pfam" id="PF14772">
    <property type="entry name" value="NYD-SP28"/>
    <property type="match status" value="1"/>
</dbReference>
<evidence type="ECO:0000313" key="15">
    <source>
        <dbReference type="Proteomes" id="UP000515158"/>
    </source>
</evidence>
<comment type="function">
    <text evidence="12">Component of the nexin-dynein regulatory complex (N-DRC), a key regulator of ciliary/flagellar motility which maintains the alignment and integrity of the distal axoneme and regulates microtubule sliding in motile axonemes. Plays a critical role in the assembly of N-DRC and also stabilizes the assembly of multiple inner dynein arms and radial spokes. Coassembles with DRC1 to form a central scaffold needed for assembly of the N-DRC and its attachment to the outer doublet microtubules.</text>
</comment>
<evidence type="ECO:0000256" key="3">
    <source>
        <dbReference type="ARBA" id="ARBA00022846"/>
    </source>
</evidence>
<evidence type="ECO:0000256" key="10">
    <source>
        <dbReference type="ARBA" id="ARBA00040899"/>
    </source>
</evidence>
<feature type="region of interest" description="Disordered" evidence="13">
    <location>
        <begin position="501"/>
        <end position="546"/>
    </location>
</feature>
<dbReference type="AlphaFoldDB" id="A0A6P8YQZ7"/>
<dbReference type="GO" id="GO:0060285">
    <property type="term" value="P:cilium-dependent cell motility"/>
    <property type="evidence" value="ECO:0007669"/>
    <property type="project" value="TreeGrafter"/>
</dbReference>
<keyword evidence="3" id="KW-0282">Flagellum</keyword>
<keyword evidence="4" id="KW-0175">Coiled coil</keyword>
<sequence>MGPKKKGGKANKLARMTDEQRERYLQHRAAIEEETRRRKEQLIATFMRNKLKREEAFTRINSAKINQHWRHILRKIKCAELREDVENLWHSFDRVMDQKKVQKEELLSSLEVAERQYSDTLQSHMEVVERLIEVHSEHVNNMKALFNAQLIDHLSSATDEKALIHVMYERENQKLHVIRMAMEMDFQSPERQLYKYEKVNKISEMKRKYKEDWESLISERERALEEIWQKIQNSLNAYAVDTAAKRKTVQQLRKMDQDWLQTLADIERTSKRVGQMKEHAENKMNEISENNSNLRKQRDSMLHCFKMLVERVAKEKKKDDEKFQHLVITSDEILKDLDRLKNKGEKALAVLVLCQRFESKTEQRAALVSLKSDSAAEKSGPESDTKSNFLDLSDDEVESNMVDLEEKEMRTFGKLTNFWKKYNKVLIETTNARMQRDMLAIENQQLRGTLQTYLTEMSRVDSCGAPTGHRIATGRPRTTQLSGFRTTVRIAQRPVSSISWGPSITSRALSPGSRQSVSRTSSAAAKGTATSEHLSIGSSNSDQWSI</sequence>
<keyword evidence="6" id="KW-0206">Cytoskeleton</keyword>
<dbReference type="PANTHER" id="PTHR21625">
    <property type="entry name" value="NYD-SP28 PROTEIN"/>
    <property type="match status" value="1"/>
</dbReference>
<dbReference type="RefSeq" id="XP_034239755.1">
    <property type="nucleotide sequence ID" value="XM_034383864.1"/>
</dbReference>
<reference evidence="16 17" key="1">
    <citation type="submission" date="2025-04" db="UniProtKB">
        <authorList>
            <consortium name="RefSeq"/>
        </authorList>
    </citation>
    <scope>IDENTIFICATION</scope>
    <source>
        <tissue evidence="16 17">Total insect</tissue>
    </source>
</reference>
<dbReference type="Proteomes" id="UP000515158">
    <property type="component" value="Unplaced"/>
</dbReference>
<evidence type="ECO:0000256" key="4">
    <source>
        <dbReference type="ARBA" id="ARBA00023054"/>
    </source>
</evidence>
<proteinExistence type="inferred from homology"/>
<dbReference type="OrthoDB" id="7760980at2759"/>
<dbReference type="KEGG" id="tpal:117644418"/>
<keyword evidence="5" id="KW-0969">Cilium</keyword>
<feature type="domain" description="Dynein regulatory complex protein 1/2 N-terminal" evidence="14">
    <location>
        <begin position="27"/>
        <end position="128"/>
    </location>
</feature>
<keyword evidence="7" id="KW-0966">Cell projection</keyword>
<evidence type="ECO:0000256" key="11">
    <source>
        <dbReference type="ARBA" id="ARBA00041517"/>
    </source>
</evidence>
<keyword evidence="15" id="KW-1185">Reference proteome</keyword>
<keyword evidence="2" id="KW-0963">Cytoplasm</keyword>
<comment type="similarity">
    <text evidence="9">Belongs to the DRC2 family.</text>
</comment>
<dbReference type="GeneID" id="117644418"/>
<evidence type="ECO:0000256" key="9">
    <source>
        <dbReference type="ARBA" id="ARBA00038424"/>
    </source>
</evidence>
<evidence type="ECO:0000313" key="17">
    <source>
        <dbReference type="RefSeq" id="XP_034239755.1"/>
    </source>
</evidence>
<evidence type="ECO:0000256" key="8">
    <source>
        <dbReference type="ARBA" id="ARBA00037841"/>
    </source>
</evidence>
<name>A0A6P8YQZ7_THRPL</name>
<evidence type="ECO:0000256" key="6">
    <source>
        <dbReference type="ARBA" id="ARBA00023212"/>
    </source>
</evidence>
<dbReference type="GO" id="GO:0003352">
    <property type="term" value="P:regulation of cilium movement"/>
    <property type="evidence" value="ECO:0007669"/>
    <property type="project" value="TreeGrafter"/>
</dbReference>
<dbReference type="GO" id="GO:0005858">
    <property type="term" value="C:axonemal dynein complex"/>
    <property type="evidence" value="ECO:0007669"/>
    <property type="project" value="InterPro"/>
</dbReference>
<organism evidence="17">
    <name type="scientific">Thrips palmi</name>
    <name type="common">Melon thrips</name>
    <dbReference type="NCBI Taxonomy" id="161013"/>
    <lineage>
        <taxon>Eukaryota</taxon>
        <taxon>Metazoa</taxon>
        <taxon>Ecdysozoa</taxon>
        <taxon>Arthropoda</taxon>
        <taxon>Hexapoda</taxon>
        <taxon>Insecta</taxon>
        <taxon>Pterygota</taxon>
        <taxon>Neoptera</taxon>
        <taxon>Paraneoptera</taxon>
        <taxon>Thysanoptera</taxon>
        <taxon>Terebrantia</taxon>
        <taxon>Thripoidea</taxon>
        <taxon>Thripidae</taxon>
        <taxon>Thrips</taxon>
    </lineage>
</organism>
<protein>
    <recommendedName>
        <fullName evidence="10">Dynein regulatory complex subunit 2</fullName>
    </recommendedName>
    <alternativeName>
        <fullName evidence="11">Coiled-coil domain-containing protein 65</fullName>
    </alternativeName>
</protein>
<feature type="compositionally biased region" description="Basic and acidic residues" evidence="13">
    <location>
        <begin position="374"/>
        <end position="385"/>
    </location>
</feature>
<dbReference type="InterPro" id="IPR039505">
    <property type="entry name" value="DRC1/2_N"/>
</dbReference>
<dbReference type="RefSeq" id="XP_034239754.1">
    <property type="nucleotide sequence ID" value="XM_034383863.1"/>
</dbReference>
<evidence type="ECO:0000256" key="1">
    <source>
        <dbReference type="ARBA" id="ARBA00004611"/>
    </source>
</evidence>
<evidence type="ECO:0000313" key="16">
    <source>
        <dbReference type="RefSeq" id="XP_034239754.1"/>
    </source>
</evidence>
<evidence type="ECO:0000256" key="13">
    <source>
        <dbReference type="SAM" id="MobiDB-lite"/>
    </source>
</evidence>
<feature type="compositionally biased region" description="Low complexity" evidence="13">
    <location>
        <begin position="518"/>
        <end position="531"/>
    </location>
</feature>
<evidence type="ECO:0000256" key="12">
    <source>
        <dbReference type="ARBA" id="ARBA00045865"/>
    </source>
</evidence>
<gene>
    <name evidence="16 17" type="primary">LOC117644418</name>
</gene>
<feature type="region of interest" description="Disordered" evidence="13">
    <location>
        <begin position="369"/>
        <end position="391"/>
    </location>
</feature>
<evidence type="ECO:0000256" key="5">
    <source>
        <dbReference type="ARBA" id="ARBA00023069"/>
    </source>
</evidence>
<evidence type="ECO:0000256" key="7">
    <source>
        <dbReference type="ARBA" id="ARBA00023273"/>
    </source>
</evidence>
<evidence type="ECO:0000259" key="14">
    <source>
        <dbReference type="Pfam" id="PF14772"/>
    </source>
</evidence>
<dbReference type="InterPro" id="IPR039750">
    <property type="entry name" value="DRC1/DRC2"/>
</dbReference>
<evidence type="ECO:0000256" key="2">
    <source>
        <dbReference type="ARBA" id="ARBA00022490"/>
    </source>
</evidence>
<accession>A0A6P8YQZ7</accession>
<dbReference type="PANTHER" id="PTHR21625:SF0">
    <property type="entry name" value="DYNEIN REGULATORY COMPLEX SUBUNIT 2"/>
    <property type="match status" value="1"/>
</dbReference>
<feature type="compositionally biased region" description="Polar residues" evidence="13">
    <location>
        <begin position="532"/>
        <end position="546"/>
    </location>
</feature>
<dbReference type="GO" id="GO:0070286">
    <property type="term" value="P:axonemal dynein complex assembly"/>
    <property type="evidence" value="ECO:0007669"/>
    <property type="project" value="InterPro"/>
</dbReference>